<reference evidence="2" key="1">
    <citation type="journal article" date="2002" name="Nature">
        <title>The genome sequence and structure of rice chromosome 1.</title>
        <authorList>
            <person name="Sasaki T."/>
            <person name="Matsumoto T."/>
            <person name="Yamamoto K."/>
            <person name="Sakata K."/>
            <person name="Baba T."/>
            <person name="Katayose Y."/>
            <person name="Wu J."/>
            <person name="Niimura Y."/>
            <person name="Cheng Z."/>
            <person name="Nagamura Y."/>
            <person name="Antonio B.A."/>
            <person name="Kanamori H."/>
            <person name="Hosokawa S."/>
            <person name="Masukawa M."/>
            <person name="Arikawa K."/>
            <person name="Chiden Y."/>
            <person name="Hayashi M."/>
            <person name="Okamoto M."/>
            <person name="Ando T."/>
            <person name="Aoki H."/>
            <person name="Arita K."/>
            <person name="Hamada M."/>
            <person name="Harada C."/>
            <person name="Hijishita S."/>
            <person name="Honda M."/>
            <person name="Ichikawa Y."/>
            <person name="Idonuma A."/>
            <person name="Iijima M."/>
            <person name="Ikeda M."/>
            <person name="Ikeno M."/>
            <person name="Itoh S."/>
            <person name="Itoh T."/>
            <person name="Itoh Y."/>
            <person name="Itoh Y."/>
            <person name="Iwabuchi A."/>
            <person name="Kamiya K."/>
            <person name="Karasawa W."/>
            <person name="Katagiri S."/>
            <person name="Kikuta A."/>
            <person name="Kobayashi N."/>
            <person name="Kono I."/>
            <person name="Machita K."/>
            <person name="Maehara T."/>
            <person name="Mizuno H."/>
            <person name="Mizubayashi T."/>
            <person name="Mukai Y."/>
            <person name="Nagasaki H."/>
            <person name="Nakashima M."/>
            <person name="Nakama Y."/>
            <person name="Nakamichi Y."/>
            <person name="Nakamura M."/>
            <person name="Namiki N."/>
            <person name="Negishi M."/>
            <person name="Ohta I."/>
            <person name="Ono N."/>
            <person name="Saji S."/>
            <person name="Sakai K."/>
            <person name="Shibata M."/>
            <person name="Shimokawa T."/>
            <person name="Shomura A."/>
            <person name="Song J."/>
            <person name="Takazaki Y."/>
            <person name="Terasawa K."/>
            <person name="Tsuji K."/>
            <person name="Waki K."/>
            <person name="Yamagata H."/>
            <person name="Yamane H."/>
            <person name="Yoshiki S."/>
            <person name="Yoshihara R."/>
            <person name="Yukawa K."/>
            <person name="Zhong H."/>
            <person name="Iwama H."/>
            <person name="Endo T."/>
            <person name="Ito H."/>
            <person name="Hahn J.H."/>
            <person name="Kim H.I."/>
            <person name="Eun M.Y."/>
            <person name="Yano M."/>
            <person name="Jiang J."/>
            <person name="Gojobori T."/>
        </authorList>
    </citation>
    <scope>NUCLEOTIDE SEQUENCE [LARGE SCALE GENOMIC DNA]</scope>
</reference>
<gene>
    <name evidence="2" type="primary">OSJNBa0083M16.41</name>
</gene>
<evidence type="ECO:0000313" key="2">
    <source>
        <dbReference type="EMBL" id="BAD52812.1"/>
    </source>
</evidence>
<feature type="region of interest" description="Disordered" evidence="1">
    <location>
        <begin position="48"/>
        <end position="91"/>
    </location>
</feature>
<dbReference type="AlphaFoldDB" id="Q5ZCM6"/>
<evidence type="ECO:0000256" key="1">
    <source>
        <dbReference type="SAM" id="MobiDB-lite"/>
    </source>
</evidence>
<accession>Q5ZCM6</accession>
<feature type="compositionally biased region" description="Basic residues" evidence="1">
    <location>
        <begin position="60"/>
        <end position="69"/>
    </location>
</feature>
<name>Q5ZCM6_ORYSJ</name>
<sequence>MARARNREDWEGKRGREGAWVYRGRQCRFGNRLWRSRRELALRLAAKMATGGREDDAGGRKRGKRRGRKGLAPLPIWEKGGGERGRRGRGRRALLPSLGGLRAEWRGRGDDDGDVGGAVWSGAVTRATGAGRR</sequence>
<dbReference type="Proteomes" id="UP000817658">
    <property type="component" value="Chromosome 1"/>
</dbReference>
<protein>
    <submittedName>
        <fullName evidence="2">Uncharacterized protein</fullName>
    </submittedName>
</protein>
<proteinExistence type="predicted"/>
<organism evidence="2">
    <name type="scientific">Oryza sativa subsp. japonica</name>
    <name type="common">Rice</name>
    <dbReference type="NCBI Taxonomy" id="39947"/>
    <lineage>
        <taxon>Eukaryota</taxon>
        <taxon>Viridiplantae</taxon>
        <taxon>Streptophyta</taxon>
        <taxon>Embryophyta</taxon>
        <taxon>Tracheophyta</taxon>
        <taxon>Spermatophyta</taxon>
        <taxon>Magnoliopsida</taxon>
        <taxon>Liliopsida</taxon>
        <taxon>Poales</taxon>
        <taxon>Poaceae</taxon>
        <taxon>BOP clade</taxon>
        <taxon>Oryzoideae</taxon>
        <taxon>Oryzeae</taxon>
        <taxon>Oryzinae</taxon>
        <taxon>Oryza</taxon>
        <taxon>Oryza sativa</taxon>
    </lineage>
</organism>
<dbReference type="EMBL" id="AP003214">
    <property type="protein sequence ID" value="BAD52812.1"/>
    <property type="molecule type" value="Genomic_DNA"/>
</dbReference>